<dbReference type="GO" id="GO:0016881">
    <property type="term" value="F:acid-amino acid ligase activity"/>
    <property type="evidence" value="ECO:0007669"/>
    <property type="project" value="TreeGrafter"/>
</dbReference>
<evidence type="ECO:0000313" key="2">
    <source>
        <dbReference type="EMBL" id="KTC70866.1"/>
    </source>
</evidence>
<comment type="caution">
    <text evidence="2">The sequence shown here is derived from an EMBL/GenBank/DDBJ whole genome shotgun (WGS) entry which is preliminary data.</text>
</comment>
<dbReference type="Proteomes" id="UP000054695">
    <property type="component" value="Unassembled WGS sequence"/>
</dbReference>
<protein>
    <submittedName>
        <fullName evidence="2">GH3 auxin-responsive promoter</fullName>
    </submittedName>
</protein>
<dbReference type="InterPro" id="IPR004993">
    <property type="entry name" value="GH3"/>
</dbReference>
<reference evidence="2 3" key="1">
    <citation type="submission" date="2015-11" db="EMBL/GenBank/DDBJ databases">
        <title>Genomic analysis of 38 Legionella species identifies large and diverse effector repertoires.</title>
        <authorList>
            <person name="Burstein D."/>
            <person name="Amaro F."/>
            <person name="Zusman T."/>
            <person name="Lifshitz Z."/>
            <person name="Cohen O."/>
            <person name="Gilbert J.A."/>
            <person name="Pupko T."/>
            <person name="Shuman H.A."/>
            <person name="Segal G."/>
        </authorList>
    </citation>
    <scope>NUCLEOTIDE SEQUENCE [LARGE SCALE GENOMIC DNA]</scope>
    <source>
        <strain evidence="2 3">WIGA</strain>
    </source>
</reference>
<dbReference type="Pfam" id="PF23571">
    <property type="entry name" value="GH3_M"/>
    <property type="match status" value="1"/>
</dbReference>
<sequence>MGMNWKRRLIALITRKKYQAFIEDTKYPERSRERLWHQEIVPLLKKSAYWSPLLQTLHPLSLNDFPITTYEDYEKDLLAAQYSLIQPFNGEKLIFWSETSGTAGVRKFFPITESFQAQFQRTMPPYIYTLAQNYPGLFQEKILYLAAVDSHKTSPAGIPSGWISNFNYSNLPSFIKRFYAMPDQIFDTTEVYTQWSALYALASDLSAIFAVTPMVIEILFERCLHNFKHFLPYLLGEKTVPEFLPPLQVTKKRQRYLRQLAQQEPGSFKEFWPSLTVVGCWISSLCEYPARQLQKLLGPGIEMVDGTFSATEGWLTVPIDNQSGGFLHPGAHIAEFIEEGRPIRKENLLQSWELEQGKNYEVFLTTAMGFVRYQLKDVVKCIGFLNKAPRLEFCYKTQMLKLENCSVSGQELQEMLCDISFDVAPHWYFARNSLGNRIVFVTDDTTQISDSILVKMHERLKQINEPYAHGVSTKEVLPIVLFQLPKDELLADSHAQTKPKLISQQVITEK</sequence>
<gene>
    <name evidence="2" type="ORF">Lboz_2443</name>
</gene>
<evidence type="ECO:0000313" key="3">
    <source>
        <dbReference type="Proteomes" id="UP000054695"/>
    </source>
</evidence>
<evidence type="ECO:0000259" key="1">
    <source>
        <dbReference type="Pfam" id="PF23571"/>
    </source>
</evidence>
<dbReference type="InterPro" id="IPR055377">
    <property type="entry name" value="GH3_M"/>
</dbReference>
<dbReference type="AlphaFoldDB" id="A0A0W0RII6"/>
<dbReference type="PANTHER" id="PTHR31901">
    <property type="entry name" value="GH3 DOMAIN-CONTAINING PROTEIN"/>
    <property type="match status" value="1"/>
</dbReference>
<accession>A0A0W0RII6</accession>
<feature type="domain" description="GH3 middle" evidence="1">
    <location>
        <begin position="327"/>
        <end position="396"/>
    </location>
</feature>
<dbReference type="PANTHER" id="PTHR31901:SF9">
    <property type="entry name" value="GH3 DOMAIN-CONTAINING PROTEIN"/>
    <property type="match status" value="1"/>
</dbReference>
<organism evidence="2 3">
    <name type="scientific">Legionella bozemanae</name>
    <name type="common">Fluoribacter bozemanae</name>
    <dbReference type="NCBI Taxonomy" id="447"/>
    <lineage>
        <taxon>Bacteria</taxon>
        <taxon>Pseudomonadati</taxon>
        <taxon>Pseudomonadota</taxon>
        <taxon>Gammaproteobacteria</taxon>
        <taxon>Legionellales</taxon>
        <taxon>Legionellaceae</taxon>
        <taxon>Legionella</taxon>
    </lineage>
</organism>
<dbReference type="EMBL" id="LNXU01000032">
    <property type="protein sequence ID" value="KTC70866.1"/>
    <property type="molecule type" value="Genomic_DNA"/>
</dbReference>
<dbReference type="STRING" id="447.Lboz_2443"/>
<proteinExistence type="predicted"/>
<dbReference type="Pfam" id="PF03321">
    <property type="entry name" value="GH3"/>
    <property type="match status" value="1"/>
</dbReference>
<dbReference type="PATRIC" id="fig|447.4.peg.2594"/>
<keyword evidence="3" id="KW-1185">Reference proteome</keyword>
<dbReference type="GO" id="GO:0005737">
    <property type="term" value="C:cytoplasm"/>
    <property type="evidence" value="ECO:0007669"/>
    <property type="project" value="TreeGrafter"/>
</dbReference>
<name>A0A0W0RII6_LEGBO</name>